<feature type="coiled-coil region" evidence="1">
    <location>
        <begin position="208"/>
        <end position="247"/>
    </location>
</feature>
<dbReference type="EMBL" id="RRYP01008305">
    <property type="protein sequence ID" value="TNV79862.1"/>
    <property type="molecule type" value="Genomic_DNA"/>
</dbReference>
<gene>
    <name evidence="2" type="ORF">FGO68_gene3560</name>
</gene>
<evidence type="ECO:0000256" key="1">
    <source>
        <dbReference type="SAM" id="Coils"/>
    </source>
</evidence>
<keyword evidence="3" id="KW-1185">Reference proteome</keyword>
<organism evidence="2 3">
    <name type="scientific">Halteria grandinella</name>
    <dbReference type="NCBI Taxonomy" id="5974"/>
    <lineage>
        <taxon>Eukaryota</taxon>
        <taxon>Sar</taxon>
        <taxon>Alveolata</taxon>
        <taxon>Ciliophora</taxon>
        <taxon>Intramacronucleata</taxon>
        <taxon>Spirotrichea</taxon>
        <taxon>Stichotrichia</taxon>
        <taxon>Sporadotrichida</taxon>
        <taxon>Halteriidae</taxon>
        <taxon>Halteria</taxon>
    </lineage>
</organism>
<evidence type="ECO:0000313" key="3">
    <source>
        <dbReference type="Proteomes" id="UP000785679"/>
    </source>
</evidence>
<keyword evidence="1" id="KW-0175">Coiled coil</keyword>
<accession>A0A8J8T2I2</accession>
<name>A0A8J8T2I2_HALGN</name>
<protein>
    <submittedName>
        <fullName evidence="2">Uncharacterized protein</fullName>
    </submittedName>
</protein>
<comment type="caution">
    <text evidence="2">The sequence shown here is derived from an EMBL/GenBank/DDBJ whole genome shotgun (WGS) entry which is preliminary data.</text>
</comment>
<evidence type="ECO:0000313" key="2">
    <source>
        <dbReference type="EMBL" id="TNV79862.1"/>
    </source>
</evidence>
<dbReference type="AlphaFoldDB" id="A0A8J8T2I2"/>
<sequence>MMQKCFSVIKMIAVVKKQRVKKLQQAIYKVQKAQDKHLRERFLMIWRVINIQTLSKVHQFRIAQQRKRVIQLLKHFLDRCTKLRTLQEQFRKQLKFSKKRCFKRNFNIWRHKFIRLRLRRILDLTLEHEIIPKPILQQKLQQKTLLFARTTQIKLQLKHKPVNRVFLVQTLSTLEYVKKLLTKSFLAWKERKLLHQKAAKHLIRSLNYMHMLRRLQEAIANIKRASKNELIRESMKYQVEVRKLRQHEREACSEINYSEVILCMKKKEQDNSMVHSERDSSFMSTIDLSASQQYQYVTPSYSQRPNLHQKILNDPALTLSKKIHSSIYHLHLTQLSRDVSPFTNSRSQISARQRSREYDRQRAMNQIEKEIMKADQRYSKSPALIRMKLFSK</sequence>
<proteinExistence type="predicted"/>
<dbReference type="Proteomes" id="UP000785679">
    <property type="component" value="Unassembled WGS sequence"/>
</dbReference>
<reference evidence="2" key="1">
    <citation type="submission" date="2019-06" db="EMBL/GenBank/DDBJ databases">
        <authorList>
            <person name="Zheng W."/>
        </authorList>
    </citation>
    <scope>NUCLEOTIDE SEQUENCE</scope>
    <source>
        <strain evidence="2">QDHG01</strain>
    </source>
</reference>